<feature type="compositionally biased region" description="Polar residues" evidence="1">
    <location>
        <begin position="51"/>
        <end position="66"/>
    </location>
</feature>
<feature type="compositionally biased region" description="Low complexity" evidence="1">
    <location>
        <begin position="86"/>
        <end position="110"/>
    </location>
</feature>
<protein>
    <submittedName>
        <fullName evidence="2">Uncharacterized protein</fullName>
    </submittedName>
</protein>
<feature type="region of interest" description="Disordered" evidence="1">
    <location>
        <begin position="29"/>
        <end position="132"/>
    </location>
</feature>
<dbReference type="Proteomes" id="UP001372338">
    <property type="component" value="Unassembled WGS sequence"/>
</dbReference>
<accession>A0AAN9ETL0</accession>
<name>A0AAN9ETL0_CROPI</name>
<comment type="caution">
    <text evidence="2">The sequence shown here is derived from an EMBL/GenBank/DDBJ whole genome shotgun (WGS) entry which is preliminary data.</text>
</comment>
<evidence type="ECO:0000313" key="3">
    <source>
        <dbReference type="Proteomes" id="UP001372338"/>
    </source>
</evidence>
<organism evidence="2 3">
    <name type="scientific">Crotalaria pallida</name>
    <name type="common">Smooth rattlebox</name>
    <name type="synonym">Crotalaria striata</name>
    <dbReference type="NCBI Taxonomy" id="3830"/>
    <lineage>
        <taxon>Eukaryota</taxon>
        <taxon>Viridiplantae</taxon>
        <taxon>Streptophyta</taxon>
        <taxon>Embryophyta</taxon>
        <taxon>Tracheophyta</taxon>
        <taxon>Spermatophyta</taxon>
        <taxon>Magnoliopsida</taxon>
        <taxon>eudicotyledons</taxon>
        <taxon>Gunneridae</taxon>
        <taxon>Pentapetalae</taxon>
        <taxon>rosids</taxon>
        <taxon>fabids</taxon>
        <taxon>Fabales</taxon>
        <taxon>Fabaceae</taxon>
        <taxon>Papilionoideae</taxon>
        <taxon>50 kb inversion clade</taxon>
        <taxon>genistoids sensu lato</taxon>
        <taxon>core genistoids</taxon>
        <taxon>Crotalarieae</taxon>
        <taxon>Crotalaria</taxon>
    </lineage>
</organism>
<dbReference type="EMBL" id="JAYWIO010000005">
    <property type="protein sequence ID" value="KAK7260925.1"/>
    <property type="molecule type" value="Genomic_DNA"/>
</dbReference>
<dbReference type="AlphaFoldDB" id="A0AAN9ETL0"/>
<reference evidence="2 3" key="1">
    <citation type="submission" date="2024-01" db="EMBL/GenBank/DDBJ databases">
        <title>The genomes of 5 underutilized Papilionoideae crops provide insights into root nodulation and disease resistanc.</title>
        <authorList>
            <person name="Yuan L."/>
        </authorList>
    </citation>
    <scope>NUCLEOTIDE SEQUENCE [LARGE SCALE GENOMIC DNA]</scope>
    <source>
        <strain evidence="2">ZHUSHIDOU_FW_LH</strain>
        <tissue evidence="2">Leaf</tissue>
    </source>
</reference>
<evidence type="ECO:0000256" key="1">
    <source>
        <dbReference type="SAM" id="MobiDB-lite"/>
    </source>
</evidence>
<dbReference type="PANTHER" id="PTHR35099">
    <property type="entry name" value="OS02G0182700 PROTEIN"/>
    <property type="match status" value="1"/>
</dbReference>
<feature type="compositionally biased region" description="Basic and acidic residues" evidence="1">
    <location>
        <begin position="184"/>
        <end position="217"/>
    </location>
</feature>
<dbReference type="PANTHER" id="PTHR35099:SF2">
    <property type="entry name" value="OS02G0182700 PROTEIN"/>
    <property type="match status" value="1"/>
</dbReference>
<sequence>MDDDWKRAALADSSFVAEFLLRLKRGTVLEPKSSVPPPPRFSAWGSKRPRTNLTAASRPVNRNGNSGAVVVASRKKGDAAVSTRCSPTTPLSWSGSGSPSSTAAAAAADGGFEESSRHTGQSNHAATRSKGAVKAAIVEYVDNSTSTKNCKRKKTYAELVEEENSLLQEREYLREEIANRKAAFDARRTRNESLKKLKLDLDSRPRDKPNSSTDEHPSALPDQQQHGKIPSVALTSAVEDDTRPQTADSKAIRTEIPDLNMMPSEDDSFTDGPSGTS</sequence>
<feature type="region of interest" description="Disordered" evidence="1">
    <location>
        <begin position="184"/>
        <end position="277"/>
    </location>
</feature>
<proteinExistence type="predicted"/>
<gene>
    <name evidence="2" type="ORF">RIF29_27226</name>
</gene>
<keyword evidence="3" id="KW-1185">Reference proteome</keyword>
<evidence type="ECO:0000313" key="2">
    <source>
        <dbReference type="EMBL" id="KAK7260925.1"/>
    </source>
</evidence>